<organism evidence="3">
    <name type="scientific">Coccidioides posadasii (strain RMSCC 757 / Silveira)</name>
    <name type="common">Valley fever fungus</name>
    <dbReference type="NCBI Taxonomy" id="443226"/>
    <lineage>
        <taxon>Eukaryota</taxon>
        <taxon>Fungi</taxon>
        <taxon>Dikarya</taxon>
        <taxon>Ascomycota</taxon>
        <taxon>Pezizomycotina</taxon>
        <taxon>Eurotiomycetes</taxon>
        <taxon>Eurotiomycetidae</taxon>
        <taxon>Onygenales</taxon>
        <taxon>Onygenaceae</taxon>
        <taxon>Coccidioides</taxon>
    </lineage>
</organism>
<dbReference type="HOGENOM" id="CLU_1320788_0_0_1"/>
<name>E9DB27_COCPS</name>
<protein>
    <submittedName>
        <fullName evidence="2">Uncharacterized protein</fullName>
    </submittedName>
</protein>
<keyword evidence="3" id="KW-1185">Reference proteome</keyword>
<accession>E9DB27</accession>
<dbReference type="AlphaFoldDB" id="E9DB27"/>
<reference evidence="3" key="1">
    <citation type="journal article" date="2010" name="Genome Res.">
        <title>Population genomic sequencing of Coccidioides fungi reveals recent hybridization and transposon control.</title>
        <authorList>
            <person name="Neafsey D.E."/>
            <person name="Barker B.M."/>
            <person name="Sharpton T.J."/>
            <person name="Stajich J.E."/>
            <person name="Park D.J."/>
            <person name="Whiston E."/>
            <person name="Hung C.-Y."/>
            <person name="McMahan C."/>
            <person name="White J."/>
            <person name="Sykes S."/>
            <person name="Heiman D."/>
            <person name="Young S."/>
            <person name="Zeng Q."/>
            <person name="Abouelleil A."/>
            <person name="Aftuck L."/>
            <person name="Bessette D."/>
            <person name="Brown A."/>
            <person name="FitzGerald M."/>
            <person name="Lui A."/>
            <person name="Macdonald J.P."/>
            <person name="Priest M."/>
            <person name="Orbach M.J."/>
            <person name="Galgiani J.N."/>
            <person name="Kirkland T.N."/>
            <person name="Cole G.T."/>
            <person name="Birren B.W."/>
            <person name="Henn M.R."/>
            <person name="Taylor J.W."/>
            <person name="Rounsley S.D."/>
        </authorList>
    </citation>
    <scope>NUCLEOTIDE SEQUENCE [LARGE SCALE GENOMIC DNA]</scope>
    <source>
        <strain evidence="3">RMSCC 757 / Silveira</strain>
    </source>
</reference>
<evidence type="ECO:0000313" key="3">
    <source>
        <dbReference type="Proteomes" id="UP000002497"/>
    </source>
</evidence>
<dbReference type="EMBL" id="GL636497">
    <property type="protein sequence ID" value="EFW16513.1"/>
    <property type="molecule type" value="Genomic_DNA"/>
</dbReference>
<reference evidence="3" key="2">
    <citation type="submission" date="2010-03" db="EMBL/GenBank/DDBJ databases">
        <title>The genome sequence of Coccidioides posadasii strain Silveira.</title>
        <authorList>
            <consortium name="The Broad Institute Genome Sequencing Center for Infectious Disease"/>
            <person name="Neafsey D."/>
            <person name="Orbach M."/>
            <person name="Henn M.R."/>
            <person name="Cole G.T."/>
            <person name="Galgiani J."/>
            <person name="Gardner M.J."/>
            <person name="Kirkland T.N."/>
            <person name="Taylor J.W."/>
            <person name="Young S.K."/>
            <person name="Zeng Q."/>
            <person name="Koehrsen M."/>
            <person name="Alvarado L."/>
            <person name="Berlin A."/>
            <person name="Borenstein D."/>
            <person name="Chapman S.B."/>
            <person name="Chen Z."/>
            <person name="Engels R."/>
            <person name="Freedman E."/>
            <person name="Gellesch M."/>
            <person name="Goldberg J."/>
            <person name="Griggs A."/>
            <person name="Gujja S."/>
            <person name="Heilman E."/>
            <person name="Heiman D."/>
            <person name="Howarth C."/>
            <person name="Jen D."/>
            <person name="Larson L."/>
            <person name="Mehta T."/>
            <person name="Neiman D."/>
            <person name="Park D."/>
            <person name="Pearson M."/>
            <person name="Richards J."/>
            <person name="Roberts A."/>
            <person name="Saif S."/>
            <person name="Shea T."/>
            <person name="Shenoy N."/>
            <person name="Sisk P."/>
            <person name="Stolte C."/>
            <person name="Sykes S."/>
            <person name="Walk T."/>
            <person name="White J."/>
            <person name="Yandava C."/>
            <person name="Haas B."/>
            <person name="Nusbaum C."/>
            <person name="Birren B."/>
        </authorList>
    </citation>
    <scope>NUCLEOTIDE SEQUENCE [LARGE SCALE GENOMIC DNA]</scope>
    <source>
        <strain evidence="3">RMSCC 757 / Silveira</strain>
    </source>
</reference>
<feature type="region of interest" description="Disordered" evidence="1">
    <location>
        <begin position="69"/>
        <end position="88"/>
    </location>
</feature>
<feature type="region of interest" description="Disordered" evidence="1">
    <location>
        <begin position="124"/>
        <end position="186"/>
    </location>
</feature>
<gene>
    <name evidence="2" type="ORF">CPSG_07029</name>
</gene>
<dbReference type="Proteomes" id="UP000002497">
    <property type="component" value="Unassembled WGS sequence"/>
</dbReference>
<evidence type="ECO:0000256" key="1">
    <source>
        <dbReference type="SAM" id="MobiDB-lite"/>
    </source>
</evidence>
<evidence type="ECO:0000313" key="2">
    <source>
        <dbReference type="EMBL" id="EFW16513.1"/>
    </source>
</evidence>
<dbReference type="VEuPathDB" id="FungiDB:CPSG_07029"/>
<proteinExistence type="predicted"/>
<sequence>MYGAMTRHDLLFRGPKHTRASDPTTRMVERSGLAGGGPFYDVVSLAAVWGVPDLGAPSPILLRRRRFRGHKTSVPPPGKAGRATIRFRPSPSGSVEILALSRHAPPAAGTPSDLMFKPPKRFLPSSQAAKSERKTRAACYGKGRRRSRVGVGVAPPITKSQAADIRSSATGHPPLAVPRRGRDHSPLVSARHVTSTQRALARVLGRRT</sequence>